<accession>A0A2H5BLZ8</accession>
<protein>
    <submittedName>
        <fullName evidence="1">Uncharacterized protein</fullName>
    </submittedName>
</protein>
<reference evidence="2" key="1">
    <citation type="submission" date="2017-11" db="EMBL/GenBank/DDBJ databases">
        <authorList>
            <person name="Han C.G."/>
        </authorList>
    </citation>
    <scope>NUCLEOTIDE SEQUENCE [LARGE SCALE GENOMIC DNA]</scope>
</reference>
<name>A0A2H5BLZ8_9CAUD</name>
<evidence type="ECO:0000313" key="2">
    <source>
        <dbReference type="Proteomes" id="UP000240214"/>
    </source>
</evidence>
<evidence type="ECO:0000313" key="1">
    <source>
        <dbReference type="EMBL" id="AUG87314.1"/>
    </source>
</evidence>
<dbReference type="EMBL" id="MG593803">
    <property type="protein sequence ID" value="AUG87314.1"/>
    <property type="molecule type" value="Genomic_DNA"/>
</dbReference>
<sequence length="52" mass="6234">MDHLRSCIVGLARHQRRREEAMPEVRELRCKTHGDKCDGNIRHAHVFVWVKR</sequence>
<gene>
    <name evidence="1" type="ORF">SEA_ROWA_50</name>
</gene>
<proteinExistence type="predicted"/>
<organism evidence="1 2">
    <name type="scientific">Streptomyces phage Rowa</name>
    <dbReference type="NCBI Taxonomy" id="2059883"/>
    <lineage>
        <taxon>Viruses</taxon>
        <taxon>Duplodnaviria</taxon>
        <taxon>Heunggongvirae</taxon>
        <taxon>Uroviricota</taxon>
        <taxon>Caudoviricetes</taxon>
        <taxon>Rowavirus</taxon>
        <taxon>Rowavirus rowa</taxon>
    </lineage>
</organism>
<dbReference type="Proteomes" id="UP000240214">
    <property type="component" value="Segment"/>
</dbReference>
<keyword evidence="2" id="KW-1185">Reference proteome</keyword>